<feature type="region of interest" description="Disordered" evidence="1">
    <location>
        <begin position="69"/>
        <end position="114"/>
    </location>
</feature>
<name>A0A9I9DPS0_CUCME</name>
<dbReference type="AlphaFoldDB" id="A0A9I9DPS0"/>
<dbReference type="EnsemblPlants" id="MELO3C022101.2.1">
    <property type="protein sequence ID" value="MELO3C022101.2.1"/>
    <property type="gene ID" value="MELO3C022101.2"/>
</dbReference>
<evidence type="ECO:0000256" key="1">
    <source>
        <dbReference type="SAM" id="MobiDB-lite"/>
    </source>
</evidence>
<feature type="compositionally biased region" description="Basic and acidic residues" evidence="1">
    <location>
        <begin position="98"/>
        <end position="114"/>
    </location>
</feature>
<evidence type="ECO:0000313" key="2">
    <source>
        <dbReference type="EnsemblPlants" id="MELO3C022101.2.1"/>
    </source>
</evidence>
<sequence length="114" mass="12739">MAPFWCRKGRDSATHFRLVGAGSGRVAGDQEKVAIAGGRRHRKHTESKKTESTSVLVECIFTNIECKKEGRKQPSKLPEYSAPEPPTKEDEEEAAAVETERGTREIEERRCAKP</sequence>
<accession>A0A9I9DPS0</accession>
<reference evidence="2" key="1">
    <citation type="submission" date="2023-03" db="UniProtKB">
        <authorList>
            <consortium name="EnsemblPlants"/>
        </authorList>
    </citation>
    <scope>IDENTIFICATION</scope>
</reference>
<proteinExistence type="predicted"/>
<protein>
    <submittedName>
        <fullName evidence="2">Uncharacterized protein</fullName>
    </submittedName>
</protein>
<organism evidence="2">
    <name type="scientific">Cucumis melo</name>
    <name type="common">Muskmelon</name>
    <dbReference type="NCBI Taxonomy" id="3656"/>
    <lineage>
        <taxon>Eukaryota</taxon>
        <taxon>Viridiplantae</taxon>
        <taxon>Streptophyta</taxon>
        <taxon>Embryophyta</taxon>
        <taxon>Tracheophyta</taxon>
        <taxon>Spermatophyta</taxon>
        <taxon>Magnoliopsida</taxon>
        <taxon>eudicotyledons</taxon>
        <taxon>Gunneridae</taxon>
        <taxon>Pentapetalae</taxon>
        <taxon>rosids</taxon>
        <taxon>fabids</taxon>
        <taxon>Cucurbitales</taxon>
        <taxon>Cucurbitaceae</taxon>
        <taxon>Benincaseae</taxon>
        <taxon>Cucumis</taxon>
    </lineage>
</organism>
<dbReference type="Gramene" id="MELO3C022101.2.1">
    <property type="protein sequence ID" value="MELO3C022101.2.1"/>
    <property type="gene ID" value="MELO3C022101.2"/>
</dbReference>